<dbReference type="AlphaFoldDB" id="A0A9W9MVF4"/>
<feature type="chain" id="PRO_5040844219" evidence="3">
    <location>
        <begin position="25"/>
        <end position="304"/>
    </location>
</feature>
<keyword evidence="5" id="KW-1185">Reference proteome</keyword>
<evidence type="ECO:0000256" key="2">
    <source>
        <dbReference type="SAM" id="Phobius"/>
    </source>
</evidence>
<evidence type="ECO:0000313" key="5">
    <source>
        <dbReference type="Proteomes" id="UP001150942"/>
    </source>
</evidence>
<feature type="region of interest" description="Disordered" evidence="1">
    <location>
        <begin position="278"/>
        <end position="304"/>
    </location>
</feature>
<evidence type="ECO:0000256" key="1">
    <source>
        <dbReference type="SAM" id="MobiDB-lite"/>
    </source>
</evidence>
<proteinExistence type="predicted"/>
<keyword evidence="2" id="KW-1133">Transmembrane helix</keyword>
<keyword evidence="2" id="KW-0472">Membrane</keyword>
<dbReference type="EMBL" id="JAPQKQ010000002">
    <property type="protein sequence ID" value="KAJ5208132.1"/>
    <property type="molecule type" value="Genomic_DNA"/>
</dbReference>
<dbReference type="OrthoDB" id="4502470at2759"/>
<feature type="region of interest" description="Disordered" evidence="1">
    <location>
        <begin position="174"/>
        <end position="199"/>
    </location>
</feature>
<reference evidence="4" key="1">
    <citation type="submission" date="2022-11" db="EMBL/GenBank/DDBJ databases">
        <authorList>
            <person name="Petersen C."/>
        </authorList>
    </citation>
    <scope>NUCLEOTIDE SEQUENCE</scope>
    <source>
        <strain evidence="4">IBT 20477</strain>
    </source>
</reference>
<comment type="caution">
    <text evidence="4">The sequence shown here is derived from an EMBL/GenBank/DDBJ whole genome shotgun (WGS) entry which is preliminary data.</text>
</comment>
<name>A0A9W9MVF4_9EURO</name>
<organism evidence="4 5">
    <name type="scientific">Penicillium cf. viridicatum</name>
    <dbReference type="NCBI Taxonomy" id="2972119"/>
    <lineage>
        <taxon>Eukaryota</taxon>
        <taxon>Fungi</taxon>
        <taxon>Dikarya</taxon>
        <taxon>Ascomycota</taxon>
        <taxon>Pezizomycotina</taxon>
        <taxon>Eurotiomycetes</taxon>
        <taxon>Eurotiomycetidae</taxon>
        <taxon>Eurotiales</taxon>
        <taxon>Aspergillaceae</taxon>
        <taxon>Penicillium</taxon>
    </lineage>
</organism>
<gene>
    <name evidence="4" type="ORF">N7449_002511</name>
</gene>
<dbReference type="Proteomes" id="UP001150942">
    <property type="component" value="Unassembled WGS sequence"/>
</dbReference>
<protein>
    <submittedName>
        <fullName evidence="4">Uncharacterized protein</fullName>
    </submittedName>
</protein>
<evidence type="ECO:0000256" key="3">
    <source>
        <dbReference type="SAM" id="SignalP"/>
    </source>
</evidence>
<sequence length="304" mass="31683">MTLHGISVIGMALAMASMIHMAAATTPQSTNIDILFPALHDVDFNNVEGSVMSADATATTYQIDCRSSATKQCTSSGYLLPQTLTAGPSFQDFHYDVTSFWNNTIFIVTGTLDCNMTGSTLGASCYFSTSTWVSSGTTNTSSVFTTSASISSANLKYNTLAVPSGLENLPVETAATNASPGHTGTSTSKPTTTAAMASEHPSSSKAWIAGPVIGAVAGLTLATVAAFWFISRRRNNKADPVYSNPTEGTSEASEYPTYLPVQGTHVTELSSAHVTELSSAQVGELSAKDAPAELSAPSKPYEMG</sequence>
<feature type="compositionally biased region" description="Low complexity" evidence="1">
    <location>
        <begin position="183"/>
        <end position="198"/>
    </location>
</feature>
<evidence type="ECO:0000313" key="4">
    <source>
        <dbReference type="EMBL" id="KAJ5208132.1"/>
    </source>
</evidence>
<feature type="signal peptide" evidence="3">
    <location>
        <begin position="1"/>
        <end position="24"/>
    </location>
</feature>
<feature type="transmembrane region" description="Helical" evidence="2">
    <location>
        <begin position="206"/>
        <end position="230"/>
    </location>
</feature>
<keyword evidence="2" id="KW-0812">Transmembrane</keyword>
<accession>A0A9W9MVF4</accession>
<dbReference type="CDD" id="cd12087">
    <property type="entry name" value="TM_EGFR-like"/>
    <property type="match status" value="1"/>
</dbReference>
<reference evidence="4" key="2">
    <citation type="journal article" date="2023" name="IMA Fungus">
        <title>Comparative genomic study of the Penicillium genus elucidates a diverse pangenome and 15 lateral gene transfer events.</title>
        <authorList>
            <person name="Petersen C."/>
            <person name="Sorensen T."/>
            <person name="Nielsen M.R."/>
            <person name="Sondergaard T.E."/>
            <person name="Sorensen J.L."/>
            <person name="Fitzpatrick D.A."/>
            <person name="Frisvad J.C."/>
            <person name="Nielsen K.L."/>
        </authorList>
    </citation>
    <scope>NUCLEOTIDE SEQUENCE</scope>
    <source>
        <strain evidence="4">IBT 20477</strain>
    </source>
</reference>
<keyword evidence="3" id="KW-0732">Signal</keyword>